<sequence length="430" mass="48609">MKKISPLYLIFSLFCTQSVNAFTLQEAWAAAKEYSADYQSAQFQRDASMEQRKQARAAFLPHIAANANYQHQPPSVSSTKKSKTWNIQLSQTLFDASKMAQYRQSKYNSQAAEQRFNAKSEDLLLKVSETYFNLLLSKDTVSAHASEKAAYAQQVKQAQEMFKRGAAVALDIHEAQAGYDNALAQEIAAIAEKQVLENQLNNYTGLDSKTISPVRTQNLIEQYLPKFQQYSLAEWQQMALLNNPEYQTQLLTVRSAEEAINVAKNSRFPIVTANVGYQSLTQKSSNQSRNYRYHGEGPVVSVQLSLPLYTGGELSSKIRENSARYESENAQLIEMERKIKLAVRQAHTEGNATHYQILAQERVLASSRLKLKSTETGQQHGMRNRLEVIRARQEVAQAEQKLAQVRYRFLIAYLTLVKESGLGVESIENI</sequence>
<evidence type="ECO:0000256" key="6">
    <source>
        <dbReference type="ARBA" id="ARBA00023136"/>
    </source>
</evidence>
<evidence type="ECO:0000256" key="1">
    <source>
        <dbReference type="ARBA" id="ARBA00004442"/>
    </source>
</evidence>
<organism evidence="11 12">
    <name type="scientific">Kingella negevensis</name>
    <dbReference type="NCBI Taxonomy" id="1522312"/>
    <lineage>
        <taxon>Bacteria</taxon>
        <taxon>Pseudomonadati</taxon>
        <taxon>Pseudomonadota</taxon>
        <taxon>Betaproteobacteria</taxon>
        <taxon>Neisseriales</taxon>
        <taxon>Neisseriaceae</taxon>
        <taxon>Kingella</taxon>
    </lineage>
</organism>
<keyword evidence="12" id="KW-1185">Reference proteome</keyword>
<dbReference type="GO" id="GO:0015288">
    <property type="term" value="F:porin activity"/>
    <property type="evidence" value="ECO:0007669"/>
    <property type="project" value="TreeGrafter"/>
</dbReference>
<dbReference type="SUPFAM" id="SSF56954">
    <property type="entry name" value="Outer membrane efflux proteins (OEP)"/>
    <property type="match status" value="1"/>
</dbReference>
<dbReference type="EMBL" id="FXUV02000038">
    <property type="protein sequence ID" value="SNB76407.1"/>
    <property type="molecule type" value="Genomic_DNA"/>
</dbReference>
<dbReference type="GO" id="GO:1990281">
    <property type="term" value="C:efflux pump complex"/>
    <property type="evidence" value="ECO:0007669"/>
    <property type="project" value="TreeGrafter"/>
</dbReference>
<feature type="signal peptide" evidence="9">
    <location>
        <begin position="1"/>
        <end position="21"/>
    </location>
</feature>
<protein>
    <submittedName>
        <fullName evidence="11">Outer membrane protein TolC</fullName>
    </submittedName>
</protein>
<evidence type="ECO:0000256" key="7">
    <source>
        <dbReference type="ARBA" id="ARBA00023237"/>
    </source>
</evidence>
<dbReference type="InterPro" id="IPR051906">
    <property type="entry name" value="TolC-like"/>
</dbReference>
<dbReference type="Proteomes" id="UP000215450">
    <property type="component" value="Unassembled WGS sequence"/>
</dbReference>
<dbReference type="GO" id="GO:0015562">
    <property type="term" value="F:efflux transmembrane transporter activity"/>
    <property type="evidence" value="ECO:0007669"/>
    <property type="project" value="InterPro"/>
</dbReference>
<dbReference type="PANTHER" id="PTHR30026">
    <property type="entry name" value="OUTER MEMBRANE PROTEIN TOLC"/>
    <property type="match status" value="1"/>
</dbReference>
<dbReference type="SMR" id="A0A238TDX9"/>
<evidence type="ECO:0000256" key="5">
    <source>
        <dbReference type="ARBA" id="ARBA00022692"/>
    </source>
</evidence>
<feature type="chain" id="PRO_5015075301" evidence="9">
    <location>
        <begin position="22"/>
        <end position="430"/>
    </location>
</feature>
<keyword evidence="8" id="KW-0175">Coiled coil</keyword>
<reference evidence="10" key="1">
    <citation type="submission" date="2017-05" db="EMBL/GenBank/DDBJ databases">
        <authorList>
            <person name="Song R."/>
            <person name="Chenine A.L."/>
            <person name="Ruprecht R.M."/>
        </authorList>
    </citation>
    <scope>NUCLEOTIDE SEQUENCE</scope>
    <source>
        <strain evidence="10">Kingella_eburonensis</strain>
    </source>
</reference>
<dbReference type="STRING" id="1522312.GCA_900177895_01710"/>
<keyword evidence="4" id="KW-1134">Transmembrane beta strand</keyword>
<gene>
    <name evidence="11" type="primary">tolC</name>
    <name evidence="10" type="ORF">KEBURONENSIS_00573</name>
    <name evidence="11" type="ORF">KEBURONENSIS_01665</name>
</gene>
<evidence type="ECO:0000313" key="11">
    <source>
        <dbReference type="EMBL" id="SNB76407.1"/>
    </source>
</evidence>
<dbReference type="EMBL" id="FXUV01000063">
    <property type="protein sequence ID" value="SMQ13434.1"/>
    <property type="molecule type" value="Genomic_DNA"/>
</dbReference>
<name>A0A238TDX9_9NEIS</name>
<dbReference type="PANTHER" id="PTHR30026:SF20">
    <property type="entry name" value="OUTER MEMBRANE PROTEIN TOLC"/>
    <property type="match status" value="1"/>
</dbReference>
<dbReference type="RefSeq" id="WP_019388952.1">
    <property type="nucleotide sequence ID" value="NZ_FXUV02000038.1"/>
</dbReference>
<comment type="subcellular location">
    <subcellularLocation>
        <location evidence="1">Cell outer membrane</location>
    </subcellularLocation>
</comment>
<evidence type="ECO:0000313" key="12">
    <source>
        <dbReference type="Proteomes" id="UP000215450"/>
    </source>
</evidence>
<feature type="coiled-coil region" evidence="8">
    <location>
        <begin position="318"/>
        <end position="345"/>
    </location>
</feature>
<evidence type="ECO:0000256" key="2">
    <source>
        <dbReference type="ARBA" id="ARBA00007613"/>
    </source>
</evidence>
<keyword evidence="7" id="KW-0998">Cell outer membrane</keyword>
<evidence type="ECO:0000256" key="4">
    <source>
        <dbReference type="ARBA" id="ARBA00022452"/>
    </source>
</evidence>
<dbReference type="InterPro" id="IPR003423">
    <property type="entry name" value="OMP_efflux"/>
</dbReference>
<proteinExistence type="inferred from homology"/>
<dbReference type="Pfam" id="PF02321">
    <property type="entry name" value="OEP"/>
    <property type="match status" value="2"/>
</dbReference>
<accession>A0A238TDX9</accession>
<comment type="similarity">
    <text evidence="2">Belongs to the outer membrane factor (OMF) (TC 1.B.17) family.</text>
</comment>
<evidence type="ECO:0000313" key="10">
    <source>
        <dbReference type="EMBL" id="SMQ13434.1"/>
    </source>
</evidence>
<evidence type="ECO:0000256" key="3">
    <source>
        <dbReference type="ARBA" id="ARBA00022448"/>
    </source>
</evidence>
<evidence type="ECO:0000256" key="8">
    <source>
        <dbReference type="SAM" id="Coils"/>
    </source>
</evidence>
<keyword evidence="6" id="KW-0472">Membrane</keyword>
<evidence type="ECO:0000256" key="9">
    <source>
        <dbReference type="SAM" id="SignalP"/>
    </source>
</evidence>
<keyword evidence="5" id="KW-0812">Transmembrane</keyword>
<dbReference type="GO" id="GO:0009279">
    <property type="term" value="C:cell outer membrane"/>
    <property type="evidence" value="ECO:0007669"/>
    <property type="project" value="UniProtKB-SubCell"/>
</dbReference>
<dbReference type="OrthoDB" id="9813458at2"/>
<keyword evidence="3" id="KW-0813">Transport</keyword>
<dbReference type="Gene3D" id="1.20.1600.10">
    <property type="entry name" value="Outer membrane efflux proteins (OEP)"/>
    <property type="match status" value="1"/>
</dbReference>
<dbReference type="AlphaFoldDB" id="A0A238TDX9"/>
<keyword evidence="9" id="KW-0732">Signal</keyword>
<reference evidence="11 12" key="2">
    <citation type="submission" date="2017-06" db="EMBL/GenBank/DDBJ databases">
        <authorList>
            <person name="Kim H.J."/>
            <person name="Triplett B.A."/>
        </authorList>
    </citation>
    <scope>NUCLEOTIDE SEQUENCE [LARGE SCALE GENOMIC DNA]</scope>
    <source>
        <strain evidence="11">Kingella_eburonensis</strain>
    </source>
</reference>